<name>A0A2W1MXA2_9FLAO</name>
<proteinExistence type="predicted"/>
<gene>
    <name evidence="2" type="ORF">DNU06_16085</name>
</gene>
<feature type="compositionally biased region" description="Basic residues" evidence="1">
    <location>
        <begin position="38"/>
        <end position="63"/>
    </location>
</feature>
<evidence type="ECO:0000313" key="3">
    <source>
        <dbReference type="Proteomes" id="UP000249248"/>
    </source>
</evidence>
<feature type="compositionally biased region" description="Basic residues" evidence="1">
    <location>
        <begin position="70"/>
        <end position="96"/>
    </location>
</feature>
<sequence length="96" mass="11482">MRNFIRVFFTKLTIIIGLLLCVSVPVFGQNKSENAPKEKRKKVKVKSEKRLKKDKKKAIKKYHKMQDKPTRKRMKKASKSSIRRQKGKRMVRRRLV</sequence>
<protein>
    <submittedName>
        <fullName evidence="2">Uncharacterized protein</fullName>
    </submittedName>
</protein>
<dbReference type="RefSeq" id="WP_111064529.1">
    <property type="nucleotide sequence ID" value="NZ_JBHUCU010000030.1"/>
</dbReference>
<evidence type="ECO:0000313" key="2">
    <source>
        <dbReference type="EMBL" id="PZE15790.1"/>
    </source>
</evidence>
<comment type="caution">
    <text evidence="2">The sequence shown here is derived from an EMBL/GenBank/DDBJ whole genome shotgun (WGS) entry which is preliminary data.</text>
</comment>
<organism evidence="2 3">
    <name type="scientific">Putridiphycobacter roseus</name>
    <dbReference type="NCBI Taxonomy" id="2219161"/>
    <lineage>
        <taxon>Bacteria</taxon>
        <taxon>Pseudomonadati</taxon>
        <taxon>Bacteroidota</taxon>
        <taxon>Flavobacteriia</taxon>
        <taxon>Flavobacteriales</taxon>
        <taxon>Crocinitomicaceae</taxon>
        <taxon>Putridiphycobacter</taxon>
    </lineage>
</organism>
<dbReference type="AlphaFoldDB" id="A0A2W1MXA2"/>
<reference evidence="2 3" key="1">
    <citation type="submission" date="2018-06" db="EMBL/GenBank/DDBJ databases">
        <title>The draft genome sequence of Crocinitomix sp. SM1701.</title>
        <authorList>
            <person name="Zhang X."/>
        </authorList>
    </citation>
    <scope>NUCLEOTIDE SEQUENCE [LARGE SCALE GENOMIC DNA]</scope>
    <source>
        <strain evidence="2 3">SM1701</strain>
    </source>
</reference>
<feature type="region of interest" description="Disordered" evidence="1">
    <location>
        <begin position="30"/>
        <end position="96"/>
    </location>
</feature>
<dbReference type="Proteomes" id="UP000249248">
    <property type="component" value="Unassembled WGS sequence"/>
</dbReference>
<evidence type="ECO:0000256" key="1">
    <source>
        <dbReference type="SAM" id="MobiDB-lite"/>
    </source>
</evidence>
<dbReference type="EMBL" id="QKSB01000016">
    <property type="protein sequence ID" value="PZE15790.1"/>
    <property type="molecule type" value="Genomic_DNA"/>
</dbReference>
<keyword evidence="3" id="KW-1185">Reference proteome</keyword>
<accession>A0A2W1MXA2</accession>